<dbReference type="InterPro" id="IPR000462">
    <property type="entry name" value="CDP-OH_P_trans"/>
</dbReference>
<evidence type="ECO:0000256" key="2">
    <source>
        <dbReference type="ARBA" id="ARBA00010441"/>
    </source>
</evidence>
<feature type="transmembrane region" description="Helical" evidence="5">
    <location>
        <begin position="70"/>
        <end position="88"/>
    </location>
</feature>
<evidence type="ECO:0000256" key="5">
    <source>
        <dbReference type="SAM" id="Phobius"/>
    </source>
</evidence>
<keyword evidence="3 5" id="KW-0472">Membrane</keyword>
<dbReference type="PANTHER" id="PTHR10414:SF37">
    <property type="entry name" value="BB IN A BOXCAR, ISOFORM C"/>
    <property type="match status" value="1"/>
</dbReference>
<feature type="transmembrane region" description="Helical" evidence="5">
    <location>
        <begin position="194"/>
        <end position="212"/>
    </location>
</feature>
<dbReference type="OrthoDB" id="196717at2759"/>
<gene>
    <name evidence="6" type="ORF">IV203_024318</name>
</gene>
<organism evidence="6 7">
    <name type="scientific">Nitzschia inconspicua</name>
    <dbReference type="NCBI Taxonomy" id="303405"/>
    <lineage>
        <taxon>Eukaryota</taxon>
        <taxon>Sar</taxon>
        <taxon>Stramenopiles</taxon>
        <taxon>Ochrophyta</taxon>
        <taxon>Bacillariophyta</taxon>
        <taxon>Bacillariophyceae</taxon>
        <taxon>Bacillariophycidae</taxon>
        <taxon>Bacillariales</taxon>
        <taxon>Bacillariaceae</taxon>
        <taxon>Nitzschia</taxon>
    </lineage>
</organism>
<dbReference type="GO" id="GO:0016020">
    <property type="term" value="C:membrane"/>
    <property type="evidence" value="ECO:0007669"/>
    <property type="project" value="UniProtKB-SubCell"/>
</dbReference>
<feature type="transmembrane region" description="Helical" evidence="5">
    <location>
        <begin position="126"/>
        <end position="144"/>
    </location>
</feature>
<dbReference type="CDD" id="cd07067">
    <property type="entry name" value="HP_PGM_like"/>
    <property type="match status" value="1"/>
</dbReference>
<comment type="subcellular location">
    <subcellularLocation>
        <location evidence="1">Membrane</location>
    </subcellularLocation>
</comment>
<protein>
    <submittedName>
        <fullName evidence="6">CDP-alcohol phosphatidyltransferase</fullName>
    </submittedName>
</protein>
<dbReference type="AlphaFoldDB" id="A0A9K3KBT5"/>
<comment type="similarity">
    <text evidence="2 4">Belongs to the CDP-alcohol phosphatidyltransferase class-I family.</text>
</comment>
<reference evidence="6" key="2">
    <citation type="submission" date="2021-04" db="EMBL/GenBank/DDBJ databases">
        <authorList>
            <person name="Podell S."/>
        </authorList>
    </citation>
    <scope>NUCLEOTIDE SEQUENCE</scope>
    <source>
        <strain evidence="6">Hildebrandi</strain>
    </source>
</reference>
<feature type="transmembrane region" description="Helical" evidence="5">
    <location>
        <begin position="95"/>
        <end position="114"/>
    </location>
</feature>
<dbReference type="Pfam" id="PF01066">
    <property type="entry name" value="CDP-OH_P_transf"/>
    <property type="match status" value="1"/>
</dbReference>
<dbReference type="InterPro" id="IPR014472">
    <property type="entry name" value="CHOPT"/>
</dbReference>
<name>A0A9K3KBT5_9STRA</name>
<evidence type="ECO:0000256" key="1">
    <source>
        <dbReference type="ARBA" id="ARBA00004370"/>
    </source>
</evidence>
<comment type="caution">
    <text evidence="6">The sequence shown here is derived from an EMBL/GenBank/DDBJ whole genome shotgun (WGS) entry which is preliminary data.</text>
</comment>
<evidence type="ECO:0000313" key="7">
    <source>
        <dbReference type="Proteomes" id="UP000693970"/>
    </source>
</evidence>
<dbReference type="GO" id="GO:0008654">
    <property type="term" value="P:phospholipid biosynthetic process"/>
    <property type="evidence" value="ECO:0007669"/>
    <property type="project" value="InterPro"/>
</dbReference>
<dbReference type="InterPro" id="IPR013078">
    <property type="entry name" value="His_Pase_superF_clade-1"/>
</dbReference>
<proteinExistence type="inferred from homology"/>
<keyword evidence="5" id="KW-0812">Transmembrane</keyword>
<accession>A0A9K3KBT5</accession>
<evidence type="ECO:0000256" key="4">
    <source>
        <dbReference type="RuleBase" id="RU003750"/>
    </source>
</evidence>
<dbReference type="GO" id="GO:0016780">
    <property type="term" value="F:phosphotransferase activity, for other substituted phosphate groups"/>
    <property type="evidence" value="ECO:0007669"/>
    <property type="project" value="InterPro"/>
</dbReference>
<dbReference type="PANTHER" id="PTHR10414">
    <property type="entry name" value="ETHANOLAMINEPHOSPHOTRANSFERASE"/>
    <property type="match status" value="1"/>
</dbReference>
<dbReference type="Proteomes" id="UP000693970">
    <property type="component" value="Unassembled WGS sequence"/>
</dbReference>
<dbReference type="PROSITE" id="PS00379">
    <property type="entry name" value="CDP_ALCOHOL_P_TRANSF"/>
    <property type="match status" value="1"/>
</dbReference>
<evidence type="ECO:0000256" key="3">
    <source>
        <dbReference type="ARBA" id="ARBA00023136"/>
    </source>
</evidence>
<keyword evidence="4" id="KW-0808">Transferase</keyword>
<dbReference type="InterPro" id="IPR048254">
    <property type="entry name" value="CDP_ALCOHOL_P_TRANSF_CS"/>
</dbReference>
<dbReference type="EMBL" id="JAGRRH010000027">
    <property type="protein sequence ID" value="KAG7340775.1"/>
    <property type="molecule type" value="Genomic_DNA"/>
</dbReference>
<sequence>MSKGDVSSVAPTTTTTSGANVYDALASKSQVATKSNSSRSTPSSGYYYLTRDAREQLPNYQYKGSDLSLLYKYILSPLAEFFVTNILPASIAPNTVTSIGLIWMMTSYGLYWWYVPTMEYSSDSIVPRWIFLYNAIAMLGYQTLDNMDGKQARRTKSSSPLGLLFDHGCDAVNSIFGSANWIIGMHLLPSQNMWQCWALVFGPFAMFYVATWEQYFTGQLIMPIINGPNEGLLGGILLSLTSFVYGSDYWQHSDWQQSLEATLGVSLSSLTGIDIHLRNCDFVILASSIGFLQEIVWKALTVTRKYKQPAAQSLLPFACLAVCFWILGVHQPQLLLENPRTSLHLAMILFVEMSTELMLAHVTSQPFFPWRRWQLLPLIAMTVWAVQMPSDADATLLQYSLTAYSWCIGSYLVIKCVLVVHEICNVLQIWCFDIVTPYYQHGAATSMIFRRFDNTSQSARARSSIPKRPIKTVYLIRHAESEENERMASLSRVLSSLKRFQIPSLSDIVAAIELLNVSAQVDSPVSTTGAQQIAVMRKTLDQNLFVSNAGIQLIAHSPLIRACQTCEGMLGCIGSNPSDEAEKKVPSISRVIKTEKLIEKSPLEWTPLRYNAFIERIGDFEAWLWEQDEEVIALVGHSQFFKAMLGLDFKFRNCDVWKVKLDLSAMDRPRTIDSGWALPSQWSELELLYTCQPPKSECTR</sequence>
<evidence type="ECO:0000313" key="6">
    <source>
        <dbReference type="EMBL" id="KAG7340775.1"/>
    </source>
</evidence>
<reference evidence="6" key="1">
    <citation type="journal article" date="2021" name="Sci. Rep.">
        <title>Diploid genomic architecture of Nitzschia inconspicua, an elite biomass production diatom.</title>
        <authorList>
            <person name="Oliver A."/>
            <person name="Podell S."/>
            <person name="Pinowska A."/>
            <person name="Traller J.C."/>
            <person name="Smith S.R."/>
            <person name="McClure R."/>
            <person name="Beliaev A."/>
            <person name="Bohutskyi P."/>
            <person name="Hill E.A."/>
            <person name="Rabines A."/>
            <person name="Zheng H."/>
            <person name="Allen L.Z."/>
            <person name="Kuo A."/>
            <person name="Grigoriev I.V."/>
            <person name="Allen A.E."/>
            <person name="Hazlebeck D."/>
            <person name="Allen E.E."/>
        </authorList>
    </citation>
    <scope>NUCLEOTIDE SEQUENCE</scope>
    <source>
        <strain evidence="6">Hildebrandi</strain>
    </source>
</reference>
<keyword evidence="5" id="KW-1133">Transmembrane helix</keyword>
<keyword evidence="7" id="KW-1185">Reference proteome</keyword>